<evidence type="ECO:0000313" key="1">
    <source>
        <dbReference type="EMBL" id="CAH2017317.1"/>
    </source>
</evidence>
<comment type="caution">
    <text evidence="1">The sequence shown here is derived from an EMBL/GenBank/DDBJ whole genome shotgun (WGS) entry which is preliminary data.</text>
</comment>
<dbReference type="AlphaFoldDB" id="A0A9P0QCN8"/>
<keyword evidence="2" id="KW-1185">Reference proteome</keyword>
<name>A0A9P0QCN8_ACAOB</name>
<accession>A0A9P0QCN8</accession>
<organism evidence="1 2">
    <name type="scientific">Acanthoscelides obtectus</name>
    <name type="common">Bean weevil</name>
    <name type="synonym">Bruchus obtectus</name>
    <dbReference type="NCBI Taxonomy" id="200917"/>
    <lineage>
        <taxon>Eukaryota</taxon>
        <taxon>Metazoa</taxon>
        <taxon>Ecdysozoa</taxon>
        <taxon>Arthropoda</taxon>
        <taxon>Hexapoda</taxon>
        <taxon>Insecta</taxon>
        <taxon>Pterygota</taxon>
        <taxon>Neoptera</taxon>
        <taxon>Endopterygota</taxon>
        <taxon>Coleoptera</taxon>
        <taxon>Polyphaga</taxon>
        <taxon>Cucujiformia</taxon>
        <taxon>Chrysomeloidea</taxon>
        <taxon>Chrysomelidae</taxon>
        <taxon>Bruchinae</taxon>
        <taxon>Bruchini</taxon>
        <taxon>Acanthoscelides</taxon>
    </lineage>
</organism>
<proteinExistence type="predicted"/>
<gene>
    <name evidence="1" type="ORF">ACAOBT_LOCUS35935</name>
</gene>
<evidence type="ECO:0000313" key="2">
    <source>
        <dbReference type="Proteomes" id="UP001152888"/>
    </source>
</evidence>
<protein>
    <submittedName>
        <fullName evidence="1">Uncharacterized protein</fullName>
    </submittedName>
</protein>
<sequence length="96" mass="11105">MQDKKSKKKENKRSIFQLCFPCIGKQTFSCDEVMCDSFGREFTEYEYVIEKPGDSESSESAARLGLVRQEVQVEVRTDGEGACKKLWDKRRQEILA</sequence>
<reference evidence="1" key="1">
    <citation type="submission" date="2022-03" db="EMBL/GenBank/DDBJ databases">
        <authorList>
            <person name="Sayadi A."/>
        </authorList>
    </citation>
    <scope>NUCLEOTIDE SEQUENCE</scope>
</reference>
<dbReference type="EMBL" id="CAKOFQ010009209">
    <property type="protein sequence ID" value="CAH2017317.1"/>
    <property type="molecule type" value="Genomic_DNA"/>
</dbReference>
<dbReference type="Proteomes" id="UP001152888">
    <property type="component" value="Unassembled WGS sequence"/>
</dbReference>